<dbReference type="InterPro" id="IPR012094">
    <property type="entry name" value="tRNA_Ile_lys_synt"/>
</dbReference>
<dbReference type="SUPFAM" id="SSF52402">
    <property type="entry name" value="Adenine nucleotide alpha hydrolases-like"/>
    <property type="match status" value="1"/>
</dbReference>
<dbReference type="GO" id="GO:0005524">
    <property type="term" value="F:ATP binding"/>
    <property type="evidence" value="ECO:0007669"/>
    <property type="project" value="UniProtKB-UniRule"/>
</dbReference>
<proteinExistence type="inferred from homology"/>
<dbReference type="InterPro" id="IPR012796">
    <property type="entry name" value="Lysidine-tRNA-synth_C"/>
</dbReference>
<dbReference type="InterPro" id="IPR012795">
    <property type="entry name" value="tRNA_Ile_lys_synt_N"/>
</dbReference>
<reference evidence="11 12" key="1">
    <citation type="submission" date="2019-05" db="EMBL/GenBank/DDBJ databases">
        <title>Thiomicrorhabdus sediminis sp. nov, a novel sulfur-oxidizing bacterium isolated from coastal sediment.</title>
        <authorList>
            <person name="Liu X."/>
        </authorList>
    </citation>
    <scope>NUCLEOTIDE SEQUENCE [LARGE SCALE GENOMIC DNA]</scope>
    <source>
        <strain evidence="11 12">G1</strain>
    </source>
</reference>
<evidence type="ECO:0000259" key="10">
    <source>
        <dbReference type="Pfam" id="PF11734"/>
    </source>
</evidence>
<dbReference type="Pfam" id="PF01171">
    <property type="entry name" value="ATP_bind_3"/>
    <property type="match status" value="1"/>
</dbReference>
<accession>A0A4V1HHT8</accession>
<feature type="domain" description="Lysidine-tRNA(Ile) synthetase C-terminal" evidence="10">
    <location>
        <begin position="460"/>
        <end position="497"/>
    </location>
</feature>
<protein>
    <recommendedName>
        <fullName evidence="8">tRNA(Ile)-lysidine synthase</fullName>
        <ecNumber evidence="8">6.3.4.19</ecNumber>
    </recommendedName>
    <alternativeName>
        <fullName evidence="8">tRNA(Ile)-2-lysyl-cytidine synthase</fullName>
    </alternativeName>
    <alternativeName>
        <fullName evidence="8">tRNA(Ile)-lysidine synthetase</fullName>
    </alternativeName>
</protein>
<dbReference type="Gene3D" id="3.40.50.620">
    <property type="entry name" value="HUPs"/>
    <property type="match status" value="1"/>
</dbReference>
<evidence type="ECO:0000256" key="1">
    <source>
        <dbReference type="ARBA" id="ARBA00004496"/>
    </source>
</evidence>
<dbReference type="AlphaFoldDB" id="A0A4V1HHT8"/>
<evidence type="ECO:0000256" key="3">
    <source>
        <dbReference type="ARBA" id="ARBA00022598"/>
    </source>
</evidence>
<dbReference type="SUPFAM" id="SSF56037">
    <property type="entry name" value="PheT/TilS domain"/>
    <property type="match status" value="1"/>
</dbReference>
<dbReference type="Proteomes" id="UP000304864">
    <property type="component" value="Chromosome"/>
</dbReference>
<dbReference type="InterPro" id="IPR014729">
    <property type="entry name" value="Rossmann-like_a/b/a_fold"/>
</dbReference>
<evidence type="ECO:0000313" key="12">
    <source>
        <dbReference type="Proteomes" id="UP000304864"/>
    </source>
</evidence>
<keyword evidence="6 8" id="KW-0067">ATP-binding</keyword>
<evidence type="ECO:0000256" key="7">
    <source>
        <dbReference type="ARBA" id="ARBA00048539"/>
    </source>
</evidence>
<sequence>MSSDHSSQNLSVLSDASQSNADHSSLQAKQFSLASDAMKNTLPVMQTLEHWLNSHKPLKGCQQPLYIAYSGGMDSSVLLHALHQLIYVQSDLSKQFSLTVLHINHNLQAEANDWQQFCQQQVRQLSVAFQTKKLQLDSFKRQGIEAVARKARYQALTEMVASDFKARGSLKSLAAPVLLFAHHQRDQAETVLLNLFRGAGVPGMSGMPESRALECYECLNDNLILHRPLLKVSYQAMLDYAKSVELSFIEDPSNQDNQFRRNWLRNNLLPDIEKLWPDVQQKVSDSAGHISEANLLLDKMAQSGLESSCFSFDFIELRALEEVDWIEQKNIIRYWLSVFFPGVVLSKKHYQWLYVLVFSLQGDNRVQNAAYKMRSYELRWQYQRLYILPKWFTEHNEQAAKDYCRGIEWASIAKLKSNIDSSGLQGRVINPGYTFKFNVVHAKAGLVCKPIAHLDEGAVNKKALKNFFQQHRIPPWLRVFWPVLQDDEGRILAVLGCQNCLQNLSPTEKSQVEPRTLEMSYLQILQILQLR</sequence>
<keyword evidence="3 8" id="KW-0436">Ligase</keyword>
<dbReference type="OrthoDB" id="9807403at2"/>
<dbReference type="GO" id="GO:0005737">
    <property type="term" value="C:cytoplasm"/>
    <property type="evidence" value="ECO:0007669"/>
    <property type="project" value="UniProtKB-SubCell"/>
</dbReference>
<evidence type="ECO:0000256" key="6">
    <source>
        <dbReference type="ARBA" id="ARBA00022840"/>
    </source>
</evidence>
<evidence type="ECO:0000313" key="11">
    <source>
        <dbReference type="EMBL" id="QCU90173.1"/>
    </source>
</evidence>
<comment type="catalytic activity">
    <reaction evidence="7 8">
        <text>cytidine(34) in tRNA(Ile2) + L-lysine + ATP = lysidine(34) in tRNA(Ile2) + AMP + diphosphate + H(+)</text>
        <dbReference type="Rhea" id="RHEA:43744"/>
        <dbReference type="Rhea" id="RHEA-COMP:10625"/>
        <dbReference type="Rhea" id="RHEA-COMP:10670"/>
        <dbReference type="ChEBI" id="CHEBI:15378"/>
        <dbReference type="ChEBI" id="CHEBI:30616"/>
        <dbReference type="ChEBI" id="CHEBI:32551"/>
        <dbReference type="ChEBI" id="CHEBI:33019"/>
        <dbReference type="ChEBI" id="CHEBI:82748"/>
        <dbReference type="ChEBI" id="CHEBI:83665"/>
        <dbReference type="ChEBI" id="CHEBI:456215"/>
        <dbReference type="EC" id="6.3.4.19"/>
    </reaction>
</comment>
<dbReference type="HAMAP" id="MF_01161">
    <property type="entry name" value="tRNA_Ile_lys_synt"/>
    <property type="match status" value="1"/>
</dbReference>
<evidence type="ECO:0000256" key="8">
    <source>
        <dbReference type="HAMAP-Rule" id="MF_01161"/>
    </source>
</evidence>
<evidence type="ECO:0000256" key="5">
    <source>
        <dbReference type="ARBA" id="ARBA00022741"/>
    </source>
</evidence>
<comment type="domain">
    <text evidence="8">The N-terminal region contains the highly conserved SGGXDS motif, predicted to be a P-loop motif involved in ATP binding.</text>
</comment>
<keyword evidence="5 8" id="KW-0547">Nucleotide-binding</keyword>
<evidence type="ECO:0000259" key="9">
    <source>
        <dbReference type="Pfam" id="PF01171"/>
    </source>
</evidence>
<comment type="subcellular location">
    <subcellularLocation>
        <location evidence="1 8">Cytoplasm</location>
    </subcellularLocation>
</comment>
<dbReference type="KEGG" id="thig:FE785_05790"/>
<dbReference type="EC" id="6.3.4.19" evidence="8"/>
<dbReference type="PANTHER" id="PTHR43033:SF1">
    <property type="entry name" value="TRNA(ILE)-LYSIDINE SYNTHASE-RELATED"/>
    <property type="match status" value="1"/>
</dbReference>
<evidence type="ECO:0000256" key="2">
    <source>
        <dbReference type="ARBA" id="ARBA00022490"/>
    </source>
</evidence>
<dbReference type="EMBL" id="CP040602">
    <property type="protein sequence ID" value="QCU90173.1"/>
    <property type="molecule type" value="Genomic_DNA"/>
</dbReference>
<comment type="function">
    <text evidence="8">Ligates lysine onto the cytidine present at position 34 of the AUA codon-specific tRNA(Ile) that contains the anticodon CAU, in an ATP-dependent manner. Cytidine is converted to lysidine, thus changing the amino acid specificity of the tRNA from methionine to isoleucine.</text>
</comment>
<name>A0A4V1HHT8_9GAMM</name>
<gene>
    <name evidence="8 11" type="primary">tilS</name>
    <name evidence="11" type="ORF">FE785_05790</name>
</gene>
<keyword evidence="2 8" id="KW-0963">Cytoplasm</keyword>
<dbReference type="PANTHER" id="PTHR43033">
    <property type="entry name" value="TRNA(ILE)-LYSIDINE SYNTHASE-RELATED"/>
    <property type="match status" value="1"/>
</dbReference>
<dbReference type="InterPro" id="IPR011063">
    <property type="entry name" value="TilS/TtcA_N"/>
</dbReference>
<dbReference type="GO" id="GO:0006400">
    <property type="term" value="P:tRNA modification"/>
    <property type="evidence" value="ECO:0007669"/>
    <property type="project" value="UniProtKB-UniRule"/>
</dbReference>
<dbReference type="Pfam" id="PF11734">
    <property type="entry name" value="TilS_C"/>
    <property type="match status" value="1"/>
</dbReference>
<comment type="similarity">
    <text evidence="8">Belongs to the tRNA(Ile)-lysidine synthase family.</text>
</comment>
<keyword evidence="12" id="KW-1185">Reference proteome</keyword>
<organism evidence="11 12">
    <name type="scientific">Thiomicrorhabdus sediminis</name>
    <dbReference type="NCBI Taxonomy" id="2580412"/>
    <lineage>
        <taxon>Bacteria</taxon>
        <taxon>Pseudomonadati</taxon>
        <taxon>Pseudomonadota</taxon>
        <taxon>Gammaproteobacteria</taxon>
        <taxon>Thiotrichales</taxon>
        <taxon>Piscirickettsiaceae</taxon>
        <taxon>Thiomicrorhabdus</taxon>
    </lineage>
</organism>
<dbReference type="NCBIfam" id="TIGR02433">
    <property type="entry name" value="lysidine_TilS_C"/>
    <property type="match status" value="1"/>
</dbReference>
<dbReference type="NCBIfam" id="TIGR02432">
    <property type="entry name" value="lysidine_TilS_N"/>
    <property type="match status" value="1"/>
</dbReference>
<dbReference type="CDD" id="cd01992">
    <property type="entry name" value="TilS_N"/>
    <property type="match status" value="1"/>
</dbReference>
<dbReference type="RefSeq" id="WP_138564849.1">
    <property type="nucleotide sequence ID" value="NZ_CP040602.1"/>
</dbReference>
<keyword evidence="4 8" id="KW-0819">tRNA processing</keyword>
<feature type="binding site" evidence="8">
    <location>
        <begin position="70"/>
        <end position="75"/>
    </location>
    <ligand>
        <name>ATP</name>
        <dbReference type="ChEBI" id="CHEBI:30616"/>
    </ligand>
</feature>
<feature type="domain" description="tRNA(Ile)-lysidine/2-thiocytidine synthase N-terminal" evidence="9">
    <location>
        <begin position="66"/>
        <end position="267"/>
    </location>
</feature>
<evidence type="ECO:0000256" key="4">
    <source>
        <dbReference type="ARBA" id="ARBA00022694"/>
    </source>
</evidence>
<dbReference type="GO" id="GO:0032267">
    <property type="term" value="F:tRNA(Ile)-lysidine synthase activity"/>
    <property type="evidence" value="ECO:0007669"/>
    <property type="project" value="UniProtKB-EC"/>
</dbReference>